<evidence type="ECO:0000256" key="1">
    <source>
        <dbReference type="ARBA" id="ARBA00022801"/>
    </source>
</evidence>
<organism evidence="3 4">
    <name type="scientific">Pseudoflavonifractor capillosus</name>
    <dbReference type="NCBI Taxonomy" id="106588"/>
    <lineage>
        <taxon>Bacteria</taxon>
        <taxon>Bacillati</taxon>
        <taxon>Bacillota</taxon>
        <taxon>Clostridia</taxon>
        <taxon>Eubacteriales</taxon>
        <taxon>Oscillospiraceae</taxon>
        <taxon>Pseudoflavonifractor</taxon>
    </lineage>
</organism>
<dbReference type="PANTHER" id="PTHR43674">
    <property type="entry name" value="NITRILASE C965.09-RELATED"/>
    <property type="match status" value="1"/>
</dbReference>
<reference evidence="3" key="1">
    <citation type="journal article" date="2021" name="PeerJ">
        <title>Extensive microbial diversity within the chicken gut microbiome revealed by metagenomics and culture.</title>
        <authorList>
            <person name="Gilroy R."/>
            <person name="Ravi A."/>
            <person name="Getino M."/>
            <person name="Pursley I."/>
            <person name="Horton D.L."/>
            <person name="Alikhan N.F."/>
            <person name="Baker D."/>
            <person name="Gharbi K."/>
            <person name="Hall N."/>
            <person name="Watson M."/>
            <person name="Adriaenssens E.M."/>
            <person name="Foster-Nyarko E."/>
            <person name="Jarju S."/>
            <person name="Secka A."/>
            <person name="Antonio M."/>
            <person name="Oren A."/>
            <person name="Chaudhuri R.R."/>
            <person name="La Ragione R."/>
            <person name="Hildebrand F."/>
            <person name="Pallen M.J."/>
        </authorList>
    </citation>
    <scope>NUCLEOTIDE SEQUENCE</scope>
    <source>
        <strain evidence="3">CHK179-5677</strain>
    </source>
</reference>
<proteinExistence type="predicted"/>
<dbReference type="Proteomes" id="UP000760668">
    <property type="component" value="Unassembled WGS sequence"/>
</dbReference>
<comment type="caution">
    <text evidence="3">The sequence shown here is derived from an EMBL/GenBank/DDBJ whole genome shotgun (WGS) entry which is preliminary data.</text>
</comment>
<dbReference type="RefSeq" id="WP_295368036.1">
    <property type="nucleotide sequence ID" value="NZ_DYUC01000020.1"/>
</dbReference>
<reference evidence="3" key="2">
    <citation type="submission" date="2021-09" db="EMBL/GenBank/DDBJ databases">
        <authorList>
            <person name="Gilroy R."/>
        </authorList>
    </citation>
    <scope>NUCLEOTIDE SEQUENCE</scope>
    <source>
        <strain evidence="3">CHK179-5677</strain>
    </source>
</reference>
<dbReference type="Gene3D" id="3.60.110.10">
    <property type="entry name" value="Carbon-nitrogen hydrolase"/>
    <property type="match status" value="1"/>
</dbReference>
<gene>
    <name evidence="3" type="ORF">K8V01_02335</name>
</gene>
<feature type="domain" description="CN hydrolase" evidence="2">
    <location>
        <begin position="10"/>
        <end position="247"/>
    </location>
</feature>
<keyword evidence="1 3" id="KW-0378">Hydrolase</keyword>
<dbReference type="PROSITE" id="PS50263">
    <property type="entry name" value="CN_HYDROLASE"/>
    <property type="match status" value="1"/>
</dbReference>
<dbReference type="AlphaFoldDB" id="A0A921MJS0"/>
<name>A0A921MJS0_9FIRM</name>
<dbReference type="InterPro" id="IPR003010">
    <property type="entry name" value="C-N_Hydrolase"/>
</dbReference>
<sequence>MERTGSGGRFRIAVLQEKSKAGRLEENTAAVLSHMEEAKRHGADLLLLPECFLTGYSLPVENSQAIGPDDPYLTQVCRAARRLEIGVVVTAFTRGTERPRNTAFVVDKTGKILMEYSKVHTCDFADEACLEGGREFCVCDFHGIRLGVMICYDREYPESARILMLKGAEIILVPNDCTSMLPRVRALSTRAYENMTGVVMANPDGENGGCSCAFSPICWDREGRCIDNTIFLAGERETGIFYADFDLEELRAYREREMLGNTFRKVHAYGELLNGVVKPPFIRRRAQLLGTEQDEKAREGLE</sequence>
<dbReference type="EMBL" id="DYUC01000020">
    <property type="protein sequence ID" value="HJG85858.1"/>
    <property type="molecule type" value="Genomic_DNA"/>
</dbReference>
<evidence type="ECO:0000313" key="4">
    <source>
        <dbReference type="Proteomes" id="UP000760668"/>
    </source>
</evidence>
<dbReference type="PANTHER" id="PTHR43674:SF2">
    <property type="entry name" value="BETA-UREIDOPROPIONASE"/>
    <property type="match status" value="1"/>
</dbReference>
<dbReference type="GO" id="GO:0016811">
    <property type="term" value="F:hydrolase activity, acting on carbon-nitrogen (but not peptide) bonds, in linear amides"/>
    <property type="evidence" value="ECO:0007669"/>
    <property type="project" value="TreeGrafter"/>
</dbReference>
<accession>A0A921MJS0</accession>
<protein>
    <submittedName>
        <fullName evidence="3">Carbon-nitrogen hydrolase family protein</fullName>
    </submittedName>
</protein>
<dbReference type="InterPro" id="IPR050345">
    <property type="entry name" value="Aliph_Amidase/BUP"/>
</dbReference>
<dbReference type="InterPro" id="IPR036526">
    <property type="entry name" value="C-N_Hydrolase_sf"/>
</dbReference>
<evidence type="ECO:0000259" key="2">
    <source>
        <dbReference type="PROSITE" id="PS50263"/>
    </source>
</evidence>
<dbReference type="CDD" id="cd07197">
    <property type="entry name" value="nitrilase"/>
    <property type="match status" value="1"/>
</dbReference>
<dbReference type="Pfam" id="PF00795">
    <property type="entry name" value="CN_hydrolase"/>
    <property type="match status" value="1"/>
</dbReference>
<dbReference type="SUPFAM" id="SSF56317">
    <property type="entry name" value="Carbon-nitrogen hydrolase"/>
    <property type="match status" value="1"/>
</dbReference>
<evidence type="ECO:0000313" key="3">
    <source>
        <dbReference type="EMBL" id="HJG85858.1"/>
    </source>
</evidence>